<organism evidence="3 4">
    <name type="scientific">Gonium pectorale</name>
    <name type="common">Green alga</name>
    <dbReference type="NCBI Taxonomy" id="33097"/>
    <lineage>
        <taxon>Eukaryota</taxon>
        <taxon>Viridiplantae</taxon>
        <taxon>Chlorophyta</taxon>
        <taxon>core chlorophytes</taxon>
        <taxon>Chlorophyceae</taxon>
        <taxon>CS clade</taxon>
        <taxon>Chlamydomonadales</taxon>
        <taxon>Volvocaceae</taxon>
        <taxon>Gonium</taxon>
    </lineage>
</organism>
<dbReference type="Pfam" id="PF00932">
    <property type="entry name" value="LTD"/>
    <property type="match status" value="1"/>
</dbReference>
<dbReference type="PROSITE" id="PS50213">
    <property type="entry name" value="FAS1"/>
    <property type="match status" value="1"/>
</dbReference>
<protein>
    <recommendedName>
        <fullName evidence="2">FAS1 domain-containing protein</fullName>
    </recommendedName>
</protein>
<sequence length="455" mass="49134">MGTGPDAKPRAVEPRERRRGTVRPVGWRTAGLVLLSSLLVSGALRAMAQFAASGAAAANASAPAIAAPLVVSDESDIDGAPKLCQGKTPAKVVIDRVVAYPSPEGTPLIVLRNTGGQTANLTGWRLTDSDTRTVPAALNLVIGAAPCDAPSNFTIEPSRTLVLRPKNDSNPCGFPFSLSFRDEVNLFDPSGKLVATAKWADAQMGTALHLQSDGSYAILSEMDDVLTVLRSTGRHKIFLEALQNAGMDKLLTAASAPGWRMPEKPKPKEKTDVAPQFPWWFGFGVILAPTDDSFEVLLAQLGNGRRLPLDIFFTLPELPDILQYHIIPGMYTSEYMFNNTPIWTARGVEVIPFNDPCMTEGAIMLHDNCVDKPTPDNYTCEDQRKFEKCFFPFMTSALAAQWQGGFCQRTCERCSCAAGSGVQCSKILDADVFASNGVTHSIGRVLFPPPVFSKV</sequence>
<dbReference type="InterPro" id="IPR000782">
    <property type="entry name" value="FAS1_domain"/>
</dbReference>
<dbReference type="SUPFAM" id="SSF74853">
    <property type="entry name" value="Lamin A/C globular tail domain"/>
    <property type="match status" value="1"/>
</dbReference>
<dbReference type="Proteomes" id="UP000075714">
    <property type="component" value="Unassembled WGS sequence"/>
</dbReference>
<dbReference type="GO" id="GO:0005615">
    <property type="term" value="C:extracellular space"/>
    <property type="evidence" value="ECO:0007669"/>
    <property type="project" value="TreeGrafter"/>
</dbReference>
<dbReference type="InterPro" id="IPR050904">
    <property type="entry name" value="Adhesion/Biosynth-related"/>
</dbReference>
<dbReference type="AlphaFoldDB" id="A0A150H3H9"/>
<dbReference type="PANTHER" id="PTHR10900:SF77">
    <property type="entry name" value="FI19380P1"/>
    <property type="match status" value="1"/>
</dbReference>
<feature type="domain" description="FAS1" evidence="2">
    <location>
        <begin position="222"/>
        <end position="446"/>
    </location>
</feature>
<dbReference type="InterPro" id="IPR036415">
    <property type="entry name" value="Lamin_tail_dom_sf"/>
</dbReference>
<dbReference type="InterPro" id="IPR001322">
    <property type="entry name" value="Lamin_tail_dom"/>
</dbReference>
<evidence type="ECO:0000313" key="3">
    <source>
        <dbReference type="EMBL" id="KXZ56716.1"/>
    </source>
</evidence>
<dbReference type="OrthoDB" id="286301at2759"/>
<name>A0A150H3H9_GONPE</name>
<dbReference type="SUPFAM" id="SSF82153">
    <property type="entry name" value="FAS1 domain"/>
    <property type="match status" value="1"/>
</dbReference>
<dbReference type="Gene3D" id="2.30.180.10">
    <property type="entry name" value="FAS1 domain"/>
    <property type="match status" value="1"/>
</dbReference>
<dbReference type="PANTHER" id="PTHR10900">
    <property type="entry name" value="PERIOSTIN-RELATED"/>
    <property type="match status" value="1"/>
</dbReference>
<comment type="caution">
    <text evidence="3">The sequence shown here is derived from an EMBL/GenBank/DDBJ whole genome shotgun (WGS) entry which is preliminary data.</text>
</comment>
<reference evidence="4" key="1">
    <citation type="journal article" date="2016" name="Nat. Commun.">
        <title>The Gonium pectorale genome demonstrates co-option of cell cycle regulation during the evolution of multicellularity.</title>
        <authorList>
            <person name="Hanschen E.R."/>
            <person name="Marriage T.N."/>
            <person name="Ferris P.J."/>
            <person name="Hamaji T."/>
            <person name="Toyoda A."/>
            <person name="Fujiyama A."/>
            <person name="Neme R."/>
            <person name="Noguchi H."/>
            <person name="Minakuchi Y."/>
            <person name="Suzuki M."/>
            <person name="Kawai-Toyooka H."/>
            <person name="Smith D.R."/>
            <person name="Sparks H."/>
            <person name="Anderson J."/>
            <person name="Bakaric R."/>
            <person name="Luria V."/>
            <person name="Karger A."/>
            <person name="Kirschner M.W."/>
            <person name="Durand P.M."/>
            <person name="Michod R.E."/>
            <person name="Nozaki H."/>
            <person name="Olson B.J."/>
        </authorList>
    </citation>
    <scope>NUCLEOTIDE SEQUENCE [LARGE SCALE GENOMIC DNA]</scope>
    <source>
        <strain evidence="4">NIES-2863</strain>
    </source>
</reference>
<gene>
    <name evidence="3" type="ORF">GPECTOR_1g645</name>
</gene>
<dbReference type="InterPro" id="IPR036378">
    <property type="entry name" value="FAS1_dom_sf"/>
</dbReference>
<dbReference type="EMBL" id="LSYV01000002">
    <property type="protein sequence ID" value="KXZ56716.1"/>
    <property type="molecule type" value="Genomic_DNA"/>
</dbReference>
<evidence type="ECO:0000259" key="2">
    <source>
        <dbReference type="PROSITE" id="PS50213"/>
    </source>
</evidence>
<evidence type="ECO:0000313" key="4">
    <source>
        <dbReference type="Proteomes" id="UP000075714"/>
    </source>
</evidence>
<feature type="compositionally biased region" description="Basic and acidic residues" evidence="1">
    <location>
        <begin position="7"/>
        <end position="16"/>
    </location>
</feature>
<evidence type="ECO:0000256" key="1">
    <source>
        <dbReference type="SAM" id="MobiDB-lite"/>
    </source>
</evidence>
<accession>A0A150H3H9</accession>
<keyword evidence="4" id="KW-1185">Reference proteome</keyword>
<feature type="region of interest" description="Disordered" evidence="1">
    <location>
        <begin position="1"/>
        <end position="22"/>
    </location>
</feature>
<proteinExistence type="predicted"/>